<dbReference type="Pfam" id="PF03551">
    <property type="entry name" value="PadR"/>
    <property type="match status" value="1"/>
</dbReference>
<protein>
    <submittedName>
        <fullName evidence="3">PadR family transcriptional regulator</fullName>
    </submittedName>
</protein>
<name>A0A843YJN3_9RHOB</name>
<dbReference type="InterPro" id="IPR036390">
    <property type="entry name" value="WH_DNA-bd_sf"/>
</dbReference>
<feature type="domain" description="Transcription regulator PadR N-terminal" evidence="1">
    <location>
        <begin position="17"/>
        <end position="92"/>
    </location>
</feature>
<dbReference type="Proteomes" id="UP000444174">
    <property type="component" value="Unassembled WGS sequence"/>
</dbReference>
<comment type="caution">
    <text evidence="3">The sequence shown here is derived from an EMBL/GenBank/DDBJ whole genome shotgun (WGS) entry which is preliminary data.</text>
</comment>
<accession>A0A843YJN3</accession>
<organism evidence="3 4">
    <name type="scientific">Tritonibacter litoralis</name>
    <dbReference type="NCBI Taxonomy" id="2662264"/>
    <lineage>
        <taxon>Bacteria</taxon>
        <taxon>Pseudomonadati</taxon>
        <taxon>Pseudomonadota</taxon>
        <taxon>Alphaproteobacteria</taxon>
        <taxon>Rhodobacterales</taxon>
        <taxon>Paracoccaceae</taxon>
        <taxon>Tritonibacter</taxon>
    </lineage>
</organism>
<dbReference type="InterPro" id="IPR018309">
    <property type="entry name" value="Tscrpt_reg_PadR_C"/>
</dbReference>
<evidence type="ECO:0000313" key="3">
    <source>
        <dbReference type="EMBL" id="MQQ09644.1"/>
    </source>
</evidence>
<dbReference type="Gene3D" id="6.10.140.190">
    <property type="match status" value="1"/>
</dbReference>
<proteinExistence type="predicted"/>
<keyword evidence="4" id="KW-1185">Reference proteome</keyword>
<feature type="domain" description="Transcription regulator PadR C-terminal" evidence="2">
    <location>
        <begin position="104"/>
        <end position="185"/>
    </location>
</feature>
<reference evidence="3 4" key="1">
    <citation type="submission" date="2019-10" db="EMBL/GenBank/DDBJ databases">
        <title>Epibacterium sp. nov., isolated from seawater.</title>
        <authorList>
            <person name="Zhang X."/>
            <person name="Li N."/>
        </authorList>
    </citation>
    <scope>NUCLEOTIDE SEQUENCE [LARGE SCALE GENOMIC DNA]</scope>
    <source>
        <strain evidence="3 4">SM1979</strain>
    </source>
</reference>
<dbReference type="Gene3D" id="1.10.10.10">
    <property type="entry name" value="Winged helix-like DNA-binding domain superfamily/Winged helix DNA-binding domain"/>
    <property type="match status" value="1"/>
</dbReference>
<dbReference type="Pfam" id="PF10400">
    <property type="entry name" value="Vir_act_alpha_C"/>
    <property type="match status" value="1"/>
</dbReference>
<dbReference type="SUPFAM" id="SSF46785">
    <property type="entry name" value="Winged helix' DNA-binding domain"/>
    <property type="match status" value="1"/>
</dbReference>
<dbReference type="InterPro" id="IPR036388">
    <property type="entry name" value="WH-like_DNA-bd_sf"/>
</dbReference>
<evidence type="ECO:0000313" key="4">
    <source>
        <dbReference type="Proteomes" id="UP000444174"/>
    </source>
</evidence>
<dbReference type="InterPro" id="IPR005149">
    <property type="entry name" value="Tscrpt_reg_PadR_N"/>
</dbReference>
<dbReference type="AlphaFoldDB" id="A0A843YJN3"/>
<sequence length="194" mass="22319">MTCLLPKGAFMSLRYAILGLLTFEPMSGYTLKTRYFDRSIAHFWPADQAQIYRTLQAVERDGQATCDMVENDSGPDSRVYSITEAGHHALQEWLTQVQKVPVQRDGVLVQLYFGRLLSQEQMLTVLEAQRSEHLRLKSYFDDLDIPEGETEEMRRQVAFGKLTLDYARRRECMLVEWLEACIAEVKAMEPSDGT</sequence>
<gene>
    <name evidence="3" type="ORF">GFB49_14350</name>
</gene>
<evidence type="ECO:0000259" key="1">
    <source>
        <dbReference type="Pfam" id="PF03551"/>
    </source>
</evidence>
<dbReference type="PANTHER" id="PTHR43252:SF2">
    <property type="entry name" value="TRANSCRIPTION REGULATOR, PADR-LIKE FAMILY"/>
    <property type="match status" value="1"/>
</dbReference>
<dbReference type="EMBL" id="WIBF01000009">
    <property type="protein sequence ID" value="MQQ09644.1"/>
    <property type="molecule type" value="Genomic_DNA"/>
</dbReference>
<evidence type="ECO:0000259" key="2">
    <source>
        <dbReference type="Pfam" id="PF10400"/>
    </source>
</evidence>
<dbReference type="PANTHER" id="PTHR43252">
    <property type="entry name" value="TRANSCRIPTIONAL REGULATOR YQJI"/>
    <property type="match status" value="1"/>
</dbReference>